<feature type="compositionally biased region" description="Acidic residues" evidence="1">
    <location>
        <begin position="282"/>
        <end position="294"/>
    </location>
</feature>
<dbReference type="HOGENOM" id="CLU_038574_1_0_6"/>
<protein>
    <recommendedName>
        <fullName evidence="2">TnsE C-terminal domain-containing protein</fullName>
    </recommendedName>
</protein>
<dbReference type="EMBL" id="APOL01000026">
    <property type="protein sequence ID" value="ENU33292.1"/>
    <property type="molecule type" value="Genomic_DNA"/>
</dbReference>
<accession>N8RGR1</accession>
<dbReference type="RefSeq" id="WP_004679137.1">
    <property type="nucleotide sequence ID" value="NZ_KB849226.1"/>
</dbReference>
<feature type="region of interest" description="Disordered" evidence="1">
    <location>
        <begin position="314"/>
        <end position="361"/>
    </location>
</feature>
<dbReference type="AlphaFoldDB" id="N8RGR1"/>
<feature type="region of interest" description="Disordered" evidence="1">
    <location>
        <begin position="260"/>
        <end position="300"/>
    </location>
</feature>
<dbReference type="PATRIC" id="fig|1217671.3.peg.1697"/>
<evidence type="ECO:0000313" key="3">
    <source>
        <dbReference type="EMBL" id="ENU33292.1"/>
    </source>
</evidence>
<evidence type="ECO:0000259" key="2">
    <source>
        <dbReference type="Pfam" id="PF18623"/>
    </source>
</evidence>
<dbReference type="Pfam" id="PF18623">
    <property type="entry name" value="TnsE_C"/>
    <property type="match status" value="1"/>
</dbReference>
<feature type="domain" description="TnsE C-terminal" evidence="2">
    <location>
        <begin position="375"/>
        <end position="516"/>
    </location>
</feature>
<sequence>MKIKNFPEDAKITFLGEIFKFNHLKSWNIKLGIQDGNTLLVKHARLSNLPAFARGRYLNPSDGQCRKGGYKIDLDIESTTDWTVSIDPKNKGYYFSFNFNRGTPESPNIIHVRIPQIELARVLFFHNAYLARNCIDHGILAREFYINPLNSKTTVIHILPHCSFPMGQFNNEGIRRLLAWIILDENARKSYESIALYFTIEAKKFEVQTSWRFHFNLPLLENIALKTVGYFDSENKEYTVFEITDLHNIKTSLPEQIHYESPKFKSGKTSGSNGGSSGSGLDNDDPPVDDDVEADSNSKSFQVKIPQTSLSFANPSETKKVVKKKTRSGSGGQHDSTEYEDAGVGTDEPTTNGNGPKGEFNGLDDDSDVIALYMQRFDAFKVLIKQLSSKHGVTYEEKLHYLRKVGRSRLHITLDGNRRCLLEIRLSINNQRYVIMEIDTTDNLKPLSTLIVQIHDVVLWNSNLNSIRDTIVKNSLRWPSIETLENFGTPYTLNHPKHLFELTESNDEFKGWLQRLEKVLSLND</sequence>
<gene>
    <name evidence="3" type="ORF">F989_01716</name>
</gene>
<dbReference type="InterPro" id="IPR041419">
    <property type="entry name" value="TnsE_C"/>
</dbReference>
<organism evidence="3 4">
    <name type="scientific">Acinetobacter parvus NIPH 1103</name>
    <dbReference type="NCBI Taxonomy" id="1217671"/>
    <lineage>
        <taxon>Bacteria</taxon>
        <taxon>Pseudomonadati</taxon>
        <taxon>Pseudomonadota</taxon>
        <taxon>Gammaproteobacteria</taxon>
        <taxon>Moraxellales</taxon>
        <taxon>Moraxellaceae</taxon>
        <taxon>Acinetobacter</taxon>
    </lineage>
</organism>
<evidence type="ECO:0000313" key="4">
    <source>
        <dbReference type="Proteomes" id="UP000018426"/>
    </source>
</evidence>
<proteinExistence type="predicted"/>
<dbReference type="Proteomes" id="UP000018426">
    <property type="component" value="Unassembled WGS sequence"/>
</dbReference>
<evidence type="ECO:0000256" key="1">
    <source>
        <dbReference type="SAM" id="MobiDB-lite"/>
    </source>
</evidence>
<comment type="caution">
    <text evidence="3">The sequence shown here is derived from an EMBL/GenBank/DDBJ whole genome shotgun (WGS) entry which is preliminary data.</text>
</comment>
<name>N8RGR1_9GAMM</name>
<reference evidence="3 4" key="1">
    <citation type="submission" date="2013-02" db="EMBL/GenBank/DDBJ databases">
        <title>The Genome Sequence of Acinetobacter parvus NIPH 1103.</title>
        <authorList>
            <consortium name="The Broad Institute Genome Sequencing Platform"/>
            <consortium name="The Broad Institute Genome Sequencing Center for Infectious Disease"/>
            <person name="Cerqueira G."/>
            <person name="Feldgarden M."/>
            <person name="Courvalin P."/>
            <person name="Perichon B."/>
            <person name="Grillot-Courvalin C."/>
            <person name="Clermont D."/>
            <person name="Rocha E."/>
            <person name="Yoon E.-J."/>
            <person name="Nemec A."/>
            <person name="Walker B."/>
            <person name="Young S.K."/>
            <person name="Zeng Q."/>
            <person name="Gargeya S."/>
            <person name="Fitzgerald M."/>
            <person name="Haas B."/>
            <person name="Abouelleil A."/>
            <person name="Alvarado L."/>
            <person name="Arachchi H.M."/>
            <person name="Berlin A.M."/>
            <person name="Chapman S.B."/>
            <person name="Dewar J."/>
            <person name="Goldberg J."/>
            <person name="Griggs A."/>
            <person name="Gujja S."/>
            <person name="Hansen M."/>
            <person name="Howarth C."/>
            <person name="Imamovic A."/>
            <person name="Larimer J."/>
            <person name="McCowan C."/>
            <person name="Murphy C."/>
            <person name="Neiman D."/>
            <person name="Pearson M."/>
            <person name="Priest M."/>
            <person name="Roberts A."/>
            <person name="Saif S."/>
            <person name="Shea T."/>
            <person name="Sisk P."/>
            <person name="Sykes S."/>
            <person name="Wortman J."/>
            <person name="Nusbaum C."/>
            <person name="Birren B."/>
        </authorList>
    </citation>
    <scope>NUCLEOTIDE SEQUENCE [LARGE SCALE GENOMIC DNA]</scope>
    <source>
        <strain evidence="3 4">NIPH 1103</strain>
    </source>
</reference>